<sequence length="492" mass="54124">MKTEELLNLIKMKTVEGVVPHNIEGIQMDSRLVQPGDIFVCIAGYTVDGHEFALDAVNRGASLIIAENEISQVPDNVCVVRVKDSAKVLARFAHHLHGYPAARLSTIGVTGTNGKTTVSHLIHELLEKAGQQSAVAGTLGFRSADDWRSTRNTTSDVLTNLKMLKRAAESGCSAMIFETSSQGLVNGRMWGVDMDIAVFTNLSHDHLDFHKSMESYGHAKGLLFLQLGQDVGKAKFAVLNQDDSWSARFSQMTPFETISYGLSEEADFQASGIRYTEQGTEFQLHSPEGVFAVKTAFIGKFNVYNVLAAIAALYAYGLEIEAILAHLPEVYPVEGRMEKLTSSDGPTVYIDYAHTPDAIKKAIDSLLPFKKGRLIILIAGGNYRDQLKRPIMAEKASVADYVIITTNNPGQEPSSEILKAYEKGMLHRRYTLIAERAEAVRHAIDMAEKDDLVLLTDKGHETTLLVGDRYLPYDEKEIVLAQLALHAAKKNA</sequence>
<keyword evidence="8" id="KW-0067">ATP-binding</keyword>
<dbReference type="PANTHER" id="PTHR23135:SF4">
    <property type="entry name" value="UDP-N-ACETYLMURAMOYL-L-ALANYL-D-GLUTAMATE--2,6-DIAMINOPIMELATE LIGASE MURE HOMOLOG, CHLOROPLASTIC"/>
    <property type="match status" value="1"/>
</dbReference>
<evidence type="ECO:0000256" key="6">
    <source>
        <dbReference type="ARBA" id="ARBA00023306"/>
    </source>
</evidence>
<dbReference type="GO" id="GO:0000287">
    <property type="term" value="F:magnesium ion binding"/>
    <property type="evidence" value="ECO:0007669"/>
    <property type="project" value="UniProtKB-UniRule"/>
</dbReference>
<dbReference type="GO" id="GO:0009252">
    <property type="term" value="P:peptidoglycan biosynthetic process"/>
    <property type="evidence" value="ECO:0007669"/>
    <property type="project" value="UniProtKB-UniRule"/>
</dbReference>
<dbReference type="InterPro" id="IPR005761">
    <property type="entry name" value="UDP-N-AcMur-Glu-dNH2Pim_ligase"/>
</dbReference>
<dbReference type="InterPro" id="IPR036565">
    <property type="entry name" value="Mur-like_cat_sf"/>
</dbReference>
<feature type="modified residue" description="N6-carboxylysine" evidence="8">
    <location>
        <position position="220"/>
    </location>
</feature>
<keyword evidence="3 8" id="KW-0132">Cell division</keyword>
<protein>
    <recommendedName>
        <fullName evidence="8">UDP-N-acetylmuramyl-tripeptide synthetase</fullName>
        <ecNumber evidence="8">6.3.2.-</ecNumber>
    </recommendedName>
    <alternativeName>
        <fullName evidence="8">UDP-MurNAc-tripeptide synthetase</fullName>
    </alternativeName>
</protein>
<comment type="PTM">
    <text evidence="8">Carboxylation is probably crucial for Mg(2+) binding and, consequently, for the gamma-phosphate positioning of ATP.</text>
</comment>
<dbReference type="Pfam" id="PF08245">
    <property type="entry name" value="Mur_ligase_M"/>
    <property type="match status" value="1"/>
</dbReference>
<feature type="binding site" evidence="8">
    <location>
        <position position="180"/>
    </location>
    <ligand>
        <name>UDP-N-acetyl-alpha-D-muramoyl-L-alanyl-D-glutamate</name>
        <dbReference type="ChEBI" id="CHEBI:83900"/>
    </ligand>
</feature>
<dbReference type="EMBL" id="CCXS01000001">
    <property type="protein sequence ID" value="CEG23420.1"/>
    <property type="molecule type" value="Genomic_DNA"/>
</dbReference>
<dbReference type="InterPro" id="IPR000713">
    <property type="entry name" value="Mur_ligase_N"/>
</dbReference>
<evidence type="ECO:0000256" key="5">
    <source>
        <dbReference type="ARBA" id="ARBA00022984"/>
    </source>
</evidence>
<keyword evidence="8 13" id="KW-0436">Ligase</keyword>
<evidence type="ECO:0000256" key="9">
    <source>
        <dbReference type="RuleBase" id="RU004135"/>
    </source>
</evidence>
<accession>A0A098ENM3</accession>
<evidence type="ECO:0000259" key="12">
    <source>
        <dbReference type="Pfam" id="PF08245"/>
    </source>
</evidence>
<dbReference type="Proteomes" id="UP000043699">
    <property type="component" value="Unassembled WGS sequence"/>
</dbReference>
<dbReference type="GO" id="GO:0005524">
    <property type="term" value="F:ATP binding"/>
    <property type="evidence" value="ECO:0007669"/>
    <property type="project" value="UniProtKB-UniRule"/>
</dbReference>
<feature type="binding site" evidence="8">
    <location>
        <position position="188"/>
    </location>
    <ligand>
        <name>UDP-N-acetyl-alpha-D-muramoyl-L-alanyl-D-glutamate</name>
        <dbReference type="ChEBI" id="CHEBI:83900"/>
    </ligand>
</feature>
<proteinExistence type="inferred from homology"/>
<evidence type="ECO:0000256" key="2">
    <source>
        <dbReference type="ARBA" id="ARBA00005898"/>
    </source>
</evidence>
<keyword evidence="4 8" id="KW-0133">Cell shape</keyword>
<dbReference type="STRING" id="1499687.BN1080_02396"/>
<keyword evidence="7 8" id="KW-0961">Cell wall biogenesis/degradation</keyword>
<evidence type="ECO:0000256" key="4">
    <source>
        <dbReference type="ARBA" id="ARBA00022960"/>
    </source>
</evidence>
<dbReference type="SUPFAM" id="SSF63418">
    <property type="entry name" value="MurE/MurF N-terminal domain"/>
    <property type="match status" value="1"/>
</dbReference>
<dbReference type="InterPro" id="IPR004101">
    <property type="entry name" value="Mur_ligase_C"/>
</dbReference>
<dbReference type="Pfam" id="PF02875">
    <property type="entry name" value="Mur_ligase_C"/>
    <property type="match status" value="1"/>
</dbReference>
<evidence type="ECO:0000256" key="7">
    <source>
        <dbReference type="ARBA" id="ARBA00023316"/>
    </source>
</evidence>
<organism evidence="13 14">
    <name type="scientific">Planococcus massiliensis</name>
    <dbReference type="NCBI Taxonomy" id="1499687"/>
    <lineage>
        <taxon>Bacteria</taxon>
        <taxon>Bacillati</taxon>
        <taxon>Bacillota</taxon>
        <taxon>Bacilli</taxon>
        <taxon>Bacillales</taxon>
        <taxon>Caryophanaceae</taxon>
        <taxon>Planococcus</taxon>
    </lineage>
</organism>
<evidence type="ECO:0000313" key="14">
    <source>
        <dbReference type="Proteomes" id="UP000043699"/>
    </source>
</evidence>
<dbReference type="SUPFAM" id="SSF53623">
    <property type="entry name" value="MurD-like peptide ligases, catalytic domain"/>
    <property type="match status" value="1"/>
</dbReference>
<evidence type="ECO:0000256" key="8">
    <source>
        <dbReference type="HAMAP-Rule" id="MF_00208"/>
    </source>
</evidence>
<gene>
    <name evidence="13" type="primary">murE_2</name>
    <name evidence="8" type="synonym">murE</name>
    <name evidence="13" type="ORF">BN1080_02396</name>
</gene>
<feature type="domain" description="Mur ligase N-terminal catalytic" evidence="10">
    <location>
        <begin position="23"/>
        <end position="95"/>
    </location>
</feature>
<feature type="domain" description="Mur ligase central" evidence="12">
    <location>
        <begin position="109"/>
        <end position="312"/>
    </location>
</feature>
<dbReference type="GO" id="GO:0008360">
    <property type="term" value="P:regulation of cell shape"/>
    <property type="evidence" value="ECO:0007669"/>
    <property type="project" value="UniProtKB-KW"/>
</dbReference>
<dbReference type="Gene3D" id="3.90.190.20">
    <property type="entry name" value="Mur ligase, C-terminal domain"/>
    <property type="match status" value="1"/>
</dbReference>
<dbReference type="InterPro" id="IPR035911">
    <property type="entry name" value="MurE/MurF_N"/>
</dbReference>
<evidence type="ECO:0000259" key="11">
    <source>
        <dbReference type="Pfam" id="PF02875"/>
    </source>
</evidence>
<dbReference type="HAMAP" id="MF_00208">
    <property type="entry name" value="MurE"/>
    <property type="match status" value="1"/>
</dbReference>
<comment type="pathway">
    <text evidence="1 8 9">Cell wall biogenesis; peptidoglycan biosynthesis.</text>
</comment>
<dbReference type="SUPFAM" id="SSF53244">
    <property type="entry name" value="MurD-like peptide ligases, peptide-binding domain"/>
    <property type="match status" value="1"/>
</dbReference>
<comment type="caution">
    <text evidence="8">Lacks conserved residue(s) required for the propagation of feature annotation.</text>
</comment>
<reference evidence="13 14" key="1">
    <citation type="submission" date="2014-09" db="EMBL/GenBank/DDBJ databases">
        <authorList>
            <person name="Urmite Genomes Urmite Genomes"/>
        </authorList>
    </citation>
    <scope>NUCLEOTIDE SEQUENCE [LARGE SCALE GENOMIC DNA]</scope>
    <source>
        <strain evidence="13 14">ES2</strain>
    </source>
</reference>
<keyword evidence="8" id="KW-0460">Magnesium</keyword>
<feature type="binding site" evidence="8">
    <location>
        <position position="152"/>
    </location>
    <ligand>
        <name>UDP-N-acetyl-alpha-D-muramoyl-L-alanyl-D-glutamate</name>
        <dbReference type="ChEBI" id="CHEBI:83900"/>
    </ligand>
</feature>
<dbReference type="OrthoDB" id="9800958at2"/>
<feature type="domain" description="Mur ligase C-terminal" evidence="11">
    <location>
        <begin position="335"/>
        <end position="456"/>
    </location>
</feature>
<dbReference type="InterPro" id="IPR036615">
    <property type="entry name" value="Mur_ligase_C_dom_sf"/>
</dbReference>
<evidence type="ECO:0000259" key="10">
    <source>
        <dbReference type="Pfam" id="PF01225"/>
    </source>
</evidence>
<name>A0A098ENM3_9BACL</name>
<evidence type="ECO:0000256" key="1">
    <source>
        <dbReference type="ARBA" id="ARBA00004752"/>
    </source>
</evidence>
<comment type="function">
    <text evidence="8">Catalyzes the addition of an amino acid to the nucleotide precursor UDP-N-acetylmuramoyl-L-alanyl-D-glutamate (UMAG) in the biosynthesis of bacterial cell-wall peptidoglycan.</text>
</comment>
<comment type="cofactor">
    <cofactor evidence="8">
        <name>Mg(2+)</name>
        <dbReference type="ChEBI" id="CHEBI:18420"/>
    </cofactor>
</comment>
<dbReference type="GO" id="GO:0005737">
    <property type="term" value="C:cytoplasm"/>
    <property type="evidence" value="ECO:0007669"/>
    <property type="project" value="UniProtKB-SubCell"/>
</dbReference>
<dbReference type="RefSeq" id="WP_052652215.1">
    <property type="nucleotide sequence ID" value="NZ_CCXS01000001.1"/>
</dbReference>
<dbReference type="GO" id="GO:0071555">
    <property type="term" value="P:cell wall organization"/>
    <property type="evidence" value="ECO:0007669"/>
    <property type="project" value="UniProtKB-KW"/>
</dbReference>
<dbReference type="Gene3D" id="3.40.1390.10">
    <property type="entry name" value="MurE/MurF, N-terminal domain"/>
    <property type="match status" value="1"/>
</dbReference>
<dbReference type="GO" id="GO:0016881">
    <property type="term" value="F:acid-amino acid ligase activity"/>
    <property type="evidence" value="ECO:0007669"/>
    <property type="project" value="UniProtKB-UniRule"/>
</dbReference>
<evidence type="ECO:0000313" key="13">
    <source>
        <dbReference type="EMBL" id="CEG23420.1"/>
    </source>
</evidence>
<feature type="binding site" evidence="8">
    <location>
        <position position="30"/>
    </location>
    <ligand>
        <name>UDP-N-acetyl-alpha-D-muramoyl-L-alanyl-D-glutamate</name>
        <dbReference type="ChEBI" id="CHEBI:83900"/>
    </ligand>
</feature>
<dbReference type="GO" id="GO:0051301">
    <property type="term" value="P:cell division"/>
    <property type="evidence" value="ECO:0007669"/>
    <property type="project" value="UniProtKB-KW"/>
</dbReference>
<dbReference type="AlphaFoldDB" id="A0A098ENM3"/>
<keyword evidence="8" id="KW-0963">Cytoplasm</keyword>
<dbReference type="EC" id="6.3.2.-" evidence="8"/>
<dbReference type="Pfam" id="PF01225">
    <property type="entry name" value="Mur_ligase"/>
    <property type="match status" value="1"/>
</dbReference>
<comment type="similarity">
    <text evidence="2 8">Belongs to the MurCDEF family. MurE subfamily.</text>
</comment>
<comment type="subcellular location">
    <subcellularLocation>
        <location evidence="8 9">Cytoplasm</location>
    </subcellularLocation>
</comment>
<dbReference type="InterPro" id="IPR013221">
    <property type="entry name" value="Mur_ligase_cen"/>
</dbReference>
<dbReference type="PANTHER" id="PTHR23135">
    <property type="entry name" value="MUR LIGASE FAMILY MEMBER"/>
    <property type="match status" value="1"/>
</dbReference>
<keyword evidence="14" id="KW-1185">Reference proteome</keyword>
<feature type="binding site" evidence="8">
    <location>
        <begin position="153"/>
        <end position="154"/>
    </location>
    <ligand>
        <name>UDP-N-acetyl-alpha-D-muramoyl-L-alanyl-D-glutamate</name>
        <dbReference type="ChEBI" id="CHEBI:83900"/>
    </ligand>
</feature>
<dbReference type="NCBIfam" id="NF001126">
    <property type="entry name" value="PRK00139.1-4"/>
    <property type="match status" value="1"/>
</dbReference>
<dbReference type="NCBIfam" id="TIGR01085">
    <property type="entry name" value="murE"/>
    <property type="match status" value="1"/>
</dbReference>
<keyword evidence="8" id="KW-0547">Nucleotide-binding</keyword>
<keyword evidence="6 8" id="KW-0131">Cell cycle</keyword>
<dbReference type="Gene3D" id="3.40.1190.10">
    <property type="entry name" value="Mur-like, catalytic domain"/>
    <property type="match status" value="1"/>
</dbReference>
<feature type="binding site" evidence="8">
    <location>
        <begin position="111"/>
        <end position="117"/>
    </location>
    <ligand>
        <name>ATP</name>
        <dbReference type="ChEBI" id="CHEBI:30616"/>
    </ligand>
</feature>
<evidence type="ECO:0000256" key="3">
    <source>
        <dbReference type="ARBA" id="ARBA00022618"/>
    </source>
</evidence>
<dbReference type="UniPathway" id="UPA00219"/>
<keyword evidence="5 8" id="KW-0573">Peptidoglycan synthesis</keyword>